<dbReference type="Proteomes" id="UP000231742">
    <property type="component" value="Unassembled WGS sequence"/>
</dbReference>
<evidence type="ECO:0000259" key="6">
    <source>
        <dbReference type="Pfam" id="PF01979"/>
    </source>
</evidence>
<feature type="domain" description="Amidohydrolase-related" evidence="6">
    <location>
        <begin position="58"/>
        <end position="461"/>
    </location>
</feature>
<evidence type="ECO:0000313" key="8">
    <source>
        <dbReference type="Proteomes" id="UP000231742"/>
    </source>
</evidence>
<name>A0A2M9D6G5_9MICO</name>
<comment type="cofactor">
    <cofactor evidence="1">
        <name>Zn(2+)</name>
        <dbReference type="ChEBI" id="CHEBI:29105"/>
    </cofactor>
</comment>
<dbReference type="NCBIfam" id="TIGR02033">
    <property type="entry name" value="D-hydantoinase"/>
    <property type="match status" value="1"/>
</dbReference>
<dbReference type="EMBL" id="PGFH01000001">
    <property type="protein sequence ID" value="PJJ81218.1"/>
    <property type="molecule type" value="Genomic_DNA"/>
</dbReference>
<dbReference type="Gene3D" id="2.30.40.10">
    <property type="entry name" value="Urease, subunit C, domain 1"/>
    <property type="match status" value="1"/>
</dbReference>
<keyword evidence="8" id="KW-1185">Reference proteome</keyword>
<dbReference type="GO" id="GO:0005829">
    <property type="term" value="C:cytosol"/>
    <property type="evidence" value="ECO:0007669"/>
    <property type="project" value="TreeGrafter"/>
</dbReference>
<comment type="PTM">
    <text evidence="5">Carbamylation allows a single lysine to coordinate two divalent metal cations.</text>
</comment>
<evidence type="ECO:0000313" key="7">
    <source>
        <dbReference type="EMBL" id="PJJ81218.1"/>
    </source>
</evidence>
<dbReference type="SUPFAM" id="SSF51338">
    <property type="entry name" value="Composite domain of metallo-dependent hydrolases"/>
    <property type="match status" value="2"/>
</dbReference>
<dbReference type="InterPro" id="IPR032466">
    <property type="entry name" value="Metal_Hydrolase"/>
</dbReference>
<keyword evidence="3" id="KW-0479">Metal-binding</keyword>
<evidence type="ECO:0000256" key="4">
    <source>
        <dbReference type="ARBA" id="ARBA00022801"/>
    </source>
</evidence>
<dbReference type="Gene3D" id="3.20.20.140">
    <property type="entry name" value="Metal-dependent hydrolases"/>
    <property type="match status" value="1"/>
</dbReference>
<evidence type="ECO:0000256" key="5">
    <source>
        <dbReference type="PIRSR" id="PIRSR611778-50"/>
    </source>
</evidence>
<dbReference type="FunFam" id="3.20.20.140:FF:000037">
    <property type="entry name" value="Dihydropyrimidinase"/>
    <property type="match status" value="1"/>
</dbReference>
<dbReference type="InterPro" id="IPR006680">
    <property type="entry name" value="Amidohydro-rel"/>
</dbReference>
<dbReference type="SUPFAM" id="SSF51556">
    <property type="entry name" value="Metallo-dependent hydrolases"/>
    <property type="match status" value="1"/>
</dbReference>
<dbReference type="InterPro" id="IPR050378">
    <property type="entry name" value="Metallo-dep_Hydrolases_sf"/>
</dbReference>
<dbReference type="AlphaFoldDB" id="A0A2M9D6G5"/>
<sequence>MATTLISGGTVVSSTGRAPADVLIDGEVIKAVLSPGSTLFGTDVAASVDTVIDATGKYVIPGGIDAHTHMELPFGGTAAIDTFETGTRAAAWGGTTAIIDFAVQTFGERIEDSLAAWHGKASGNCAIDYGFHQIVGDVTPDSLKAMAKLPDEGITSFKMFMAYPGVFYSDDAQILKAMQVSRDTGLMTMMHAENGPVIDVLAEQLVEQGKTDPYYHGVARAWEMEEEATHRAIMLAKLTGAPLYIVHVSAKQAVEQIAGARDRGQNVFAETCPQYLYLSLEEQLGAQSEQYGHFEGAKWVCSTPLRSREEGHQDAMWQSLRTNDVQMVSTDHCPFCMKDQKELGLADFRKIPNGMGTVEHRMDLMYQGVVTGEITLERWVELTSTTPARMFGIYGRKGVIQPGADADIVVYDPNGHTSIGMPVDENGKPTGKKHHMNMDHAAWEGFEIDGHVDTVLSRGKVIVDNDQYLGSKGDGRFMKRGLTQYLT</sequence>
<dbReference type="GO" id="GO:0016812">
    <property type="term" value="F:hydrolase activity, acting on carbon-nitrogen (but not peptide) bonds, in cyclic amides"/>
    <property type="evidence" value="ECO:0007669"/>
    <property type="project" value="TreeGrafter"/>
</dbReference>
<keyword evidence="4" id="KW-0378">Hydrolase</keyword>
<feature type="modified residue" description="N6-carboxylysine" evidence="5">
    <location>
        <position position="158"/>
    </location>
</feature>
<proteinExistence type="inferred from homology"/>
<evidence type="ECO:0000256" key="3">
    <source>
        <dbReference type="ARBA" id="ARBA00022723"/>
    </source>
</evidence>
<dbReference type="RefSeq" id="WP_100387926.1">
    <property type="nucleotide sequence ID" value="NZ_BMZU01000001.1"/>
</dbReference>
<dbReference type="Pfam" id="PF01979">
    <property type="entry name" value="Amidohydro_1"/>
    <property type="match status" value="1"/>
</dbReference>
<comment type="similarity">
    <text evidence="2">Belongs to the metallo-dependent hydrolases superfamily. Hydantoinase/dihydropyrimidinase family.</text>
</comment>
<evidence type="ECO:0000256" key="1">
    <source>
        <dbReference type="ARBA" id="ARBA00001947"/>
    </source>
</evidence>
<dbReference type="PANTHER" id="PTHR11647:SF1">
    <property type="entry name" value="COLLAPSIN RESPONSE MEDIATOR PROTEIN"/>
    <property type="match status" value="1"/>
</dbReference>
<dbReference type="InterPro" id="IPR011778">
    <property type="entry name" value="Hydantoinase/dihydroPyrase"/>
</dbReference>
<organism evidence="7 8">
    <name type="scientific">Salinibacterium amurskyense</name>
    <dbReference type="NCBI Taxonomy" id="205941"/>
    <lineage>
        <taxon>Bacteria</taxon>
        <taxon>Bacillati</taxon>
        <taxon>Actinomycetota</taxon>
        <taxon>Actinomycetes</taxon>
        <taxon>Micrococcales</taxon>
        <taxon>Microbacteriaceae</taxon>
        <taxon>Salinibacterium</taxon>
    </lineage>
</organism>
<dbReference type="CDD" id="cd01314">
    <property type="entry name" value="D-HYD"/>
    <property type="match status" value="1"/>
</dbReference>
<accession>A0A2M9D6G5</accession>
<dbReference type="OrthoDB" id="9775759at2"/>
<dbReference type="InterPro" id="IPR011059">
    <property type="entry name" value="Metal-dep_hydrolase_composite"/>
</dbReference>
<reference evidence="7 8" key="1">
    <citation type="submission" date="2017-11" db="EMBL/GenBank/DDBJ databases">
        <title>Genomic Encyclopedia of Archaeal and Bacterial Type Strains, Phase II (KMG-II): From Individual Species to Whole Genera.</title>
        <authorList>
            <person name="Goeker M."/>
        </authorList>
    </citation>
    <scope>NUCLEOTIDE SEQUENCE [LARGE SCALE GENOMIC DNA]</scope>
    <source>
        <strain evidence="7 8">DSM 16400</strain>
    </source>
</reference>
<evidence type="ECO:0000256" key="2">
    <source>
        <dbReference type="ARBA" id="ARBA00008829"/>
    </source>
</evidence>
<comment type="caution">
    <text evidence="7">The sequence shown here is derived from an EMBL/GenBank/DDBJ whole genome shotgun (WGS) entry which is preliminary data.</text>
</comment>
<dbReference type="GO" id="GO:0046872">
    <property type="term" value="F:metal ion binding"/>
    <property type="evidence" value="ECO:0007669"/>
    <property type="project" value="UniProtKB-KW"/>
</dbReference>
<gene>
    <name evidence="7" type="ORF">CLV85_0389</name>
</gene>
<dbReference type="PANTHER" id="PTHR11647">
    <property type="entry name" value="HYDRANTOINASE/DIHYDROPYRIMIDINASE FAMILY MEMBER"/>
    <property type="match status" value="1"/>
</dbReference>
<protein>
    <submittedName>
        <fullName evidence="7">Dihydropyrimidinase</fullName>
    </submittedName>
</protein>